<organism evidence="17 18">
    <name type="scientific">Populus alba x Populus x berolinensis</name>
    <dbReference type="NCBI Taxonomy" id="444605"/>
    <lineage>
        <taxon>Eukaryota</taxon>
        <taxon>Viridiplantae</taxon>
        <taxon>Streptophyta</taxon>
        <taxon>Embryophyta</taxon>
        <taxon>Tracheophyta</taxon>
        <taxon>Spermatophyta</taxon>
        <taxon>Magnoliopsida</taxon>
        <taxon>eudicotyledons</taxon>
        <taxon>Gunneridae</taxon>
        <taxon>Pentapetalae</taxon>
        <taxon>rosids</taxon>
        <taxon>fabids</taxon>
        <taxon>Malpighiales</taxon>
        <taxon>Salicaceae</taxon>
        <taxon>Saliceae</taxon>
        <taxon>Populus</taxon>
    </lineage>
</organism>
<keyword evidence="8" id="KW-0560">Oxidoreductase</keyword>
<keyword evidence="10" id="KW-0234">DNA repair</keyword>
<dbReference type="GO" id="GO:0005634">
    <property type="term" value="C:nucleus"/>
    <property type="evidence" value="ECO:0007669"/>
    <property type="project" value="UniProtKB-SubCell"/>
</dbReference>
<proteinExistence type="inferred from homology"/>
<dbReference type="SUPFAM" id="SSF51197">
    <property type="entry name" value="Clavaminate synthase-like"/>
    <property type="match status" value="1"/>
</dbReference>
<feature type="compositionally biased region" description="Polar residues" evidence="15">
    <location>
        <begin position="156"/>
        <end position="177"/>
    </location>
</feature>
<dbReference type="GO" id="GO:0035515">
    <property type="term" value="F:oxidative RNA demethylase activity"/>
    <property type="evidence" value="ECO:0007669"/>
    <property type="project" value="TreeGrafter"/>
</dbReference>
<dbReference type="GO" id="GO:0008198">
    <property type="term" value="F:ferrous iron binding"/>
    <property type="evidence" value="ECO:0007669"/>
    <property type="project" value="TreeGrafter"/>
</dbReference>
<evidence type="ECO:0000256" key="3">
    <source>
        <dbReference type="ARBA" id="ARBA00007879"/>
    </source>
</evidence>
<evidence type="ECO:0000313" key="17">
    <source>
        <dbReference type="EMBL" id="KAJ7003296.1"/>
    </source>
</evidence>
<dbReference type="EC" id="1.14.11.51" evidence="13"/>
<feature type="domain" description="Fe2OG dioxygenase" evidence="16">
    <location>
        <begin position="896"/>
        <end position="1006"/>
    </location>
</feature>
<dbReference type="Gene3D" id="2.60.120.590">
    <property type="entry name" value="Alpha-ketoglutarate-dependent dioxygenase AlkB-like"/>
    <property type="match status" value="1"/>
</dbReference>
<feature type="compositionally biased region" description="Basic and acidic residues" evidence="15">
    <location>
        <begin position="1"/>
        <end position="25"/>
    </location>
</feature>
<feature type="binding site" evidence="14">
    <location>
        <position position="914"/>
    </location>
    <ligand>
        <name>Fe cation</name>
        <dbReference type="ChEBI" id="CHEBI:24875"/>
        <note>catalytic</note>
    </ligand>
</feature>
<feature type="compositionally biased region" description="Polar residues" evidence="15">
    <location>
        <begin position="607"/>
        <end position="616"/>
    </location>
</feature>
<feature type="region of interest" description="Disordered" evidence="15">
    <location>
        <begin position="585"/>
        <end position="616"/>
    </location>
</feature>
<dbReference type="InterPro" id="IPR027450">
    <property type="entry name" value="AlkB-like"/>
</dbReference>
<evidence type="ECO:0000259" key="16">
    <source>
        <dbReference type="PROSITE" id="PS51471"/>
    </source>
</evidence>
<feature type="compositionally biased region" description="Polar residues" evidence="15">
    <location>
        <begin position="402"/>
        <end position="422"/>
    </location>
</feature>
<comment type="similarity">
    <text evidence="3">Belongs to the alkB family.</text>
</comment>
<comment type="subcellular location">
    <subcellularLocation>
        <location evidence="2">Cytoplasm</location>
    </subcellularLocation>
    <subcellularLocation>
        <location evidence="1">Nucleus</location>
    </subcellularLocation>
</comment>
<sequence length="1006" mass="109121">MNRDPGRGRGRGRDLGRGRGRDRGRGPWRSPGGGAHWVPKGRSSDPSSHSSYSVGPDESSSGEKPFSDRDRNSQPKSRRWFPSYPNSAGNIFCQDESSSGEKPFSNRDRNSQPKSRRWFPSYPNSAGNIFCQKEPLENKSLEDSMSSTGRILHDQSAPSCSSLGSNQSDCSVASNSVNKDDSALMPAISGSRDMKSDIVSAPLEKGAKDGAVHLHFSRKLKSTVPLQNQNESHLSFQACANDQLSQEKDPNIVVSAGDSGYSEQQAVVKPCDICLPKTGTTLKLKPDCRGRGRDLGRGRGRGRGRDRGRGPWRSPGGGAHWVPKGRSSDLSSHSSYSVGPDESSSGEKPFSNRDRNSQPNSRRCFPSYPNSAGNIFCQEEPLENKSLEDSMSSTGRILHDQSAPSCSSLGSNQSDCSVASNSVNKGDSALMPAISGSMDMKSDIVSAPMEKGAKDGAMHLDFSRKLNSTVPLQNQNESHLSFQEKDPNNVVSSGDSGCSEQQAVVEPCDICLPKTGTTLKLKPDCSVASNSVNKDDSPLMPAISGSRDMKSDIVSAPLEKGAKDGAMHRDFSLKLNSTVPLQNHNESHLSFQGGANDQLSQEKDPNNVVSSGDSGYSEQQAVVEPCDICLPKTGTTLKLKPDCSVASNSVNKDDSPLMPAISGSRDMKSDIVSAPLEKGAKDGAVHLDFSRKLNSTVPLQNQNESHLSFQACANDQLSQEKDPNIPVSAGDSGYSEQQAEVEPFDICLPKTGTTLKLKPSLLVKNREKRNDVRRAADGVKGPILRSGMVLLKNYLSLHDQIKIIKLCRDIGLGPGGFYQPVYRDGGRMHLKMMSLGRNWDPDRGKYVEHRPFDGAKAPIFPSYFHPLVERVIKDSRALIEKNCKSTAAEDILPSLSPNICVVNFYSESGRLGLHQDKDESPESLRRGLPVVSFSIGDIGEFLYGDQRDVEKAEKVKLESGDVLIFGGVSRHIFHGVSSVQPKTAPAALLDETNLRPGRLNLTFREY</sequence>
<dbReference type="InterPro" id="IPR037151">
    <property type="entry name" value="AlkB-like_sf"/>
</dbReference>
<feature type="region of interest" description="Disordered" evidence="15">
    <location>
        <begin position="526"/>
        <end position="546"/>
    </location>
</feature>
<dbReference type="InterPro" id="IPR005123">
    <property type="entry name" value="Oxoglu/Fe-dep_dioxygenase_dom"/>
</dbReference>
<dbReference type="GO" id="GO:0035513">
    <property type="term" value="P:oxidative RNA demethylation"/>
    <property type="evidence" value="ECO:0007669"/>
    <property type="project" value="TreeGrafter"/>
</dbReference>
<evidence type="ECO:0000256" key="5">
    <source>
        <dbReference type="ARBA" id="ARBA00022723"/>
    </source>
</evidence>
<feature type="binding site" evidence="14">
    <location>
        <position position="974"/>
    </location>
    <ligand>
        <name>Fe cation</name>
        <dbReference type="ChEBI" id="CHEBI:24875"/>
        <note>catalytic</note>
    </ligand>
</feature>
<reference evidence="17" key="1">
    <citation type="journal article" date="2023" name="Mol. Ecol. Resour.">
        <title>Chromosome-level genome assembly of a triploid poplar Populus alba 'Berolinensis'.</title>
        <authorList>
            <person name="Chen S."/>
            <person name="Yu Y."/>
            <person name="Wang X."/>
            <person name="Wang S."/>
            <person name="Zhang T."/>
            <person name="Zhou Y."/>
            <person name="He R."/>
            <person name="Meng N."/>
            <person name="Wang Y."/>
            <person name="Liu W."/>
            <person name="Liu Z."/>
            <person name="Liu J."/>
            <person name="Guo Q."/>
            <person name="Huang H."/>
            <person name="Sederoff R.R."/>
            <person name="Wang G."/>
            <person name="Qu G."/>
            <person name="Chen S."/>
        </authorList>
    </citation>
    <scope>NUCLEOTIDE SEQUENCE</scope>
    <source>
        <strain evidence="17">SC-2020</strain>
    </source>
</reference>
<keyword evidence="5 14" id="KW-0479">Metal-binding</keyword>
<feature type="compositionally biased region" description="Polar residues" evidence="15">
    <location>
        <begin position="585"/>
        <end position="599"/>
    </location>
</feature>
<evidence type="ECO:0000256" key="8">
    <source>
        <dbReference type="ARBA" id="ARBA00023002"/>
    </source>
</evidence>
<comment type="caution">
    <text evidence="17">The sequence shown here is derived from an EMBL/GenBank/DDBJ whole genome shotgun (WGS) entry which is preliminary data.</text>
</comment>
<feature type="compositionally biased region" description="Basic and acidic residues" evidence="15">
    <location>
        <begin position="284"/>
        <end position="309"/>
    </location>
</feature>
<feature type="binding site" evidence="14">
    <location>
        <position position="916"/>
    </location>
    <ligand>
        <name>Fe cation</name>
        <dbReference type="ChEBI" id="CHEBI:24875"/>
        <note>catalytic</note>
    </ligand>
</feature>
<evidence type="ECO:0000256" key="4">
    <source>
        <dbReference type="ARBA" id="ARBA00022490"/>
    </source>
</evidence>
<keyword evidence="6" id="KW-0227">DNA damage</keyword>
<dbReference type="Pfam" id="PF13532">
    <property type="entry name" value="2OG-FeII_Oxy_2"/>
    <property type="match status" value="1"/>
</dbReference>
<evidence type="ECO:0000256" key="11">
    <source>
        <dbReference type="ARBA" id="ARBA00023242"/>
    </source>
</evidence>
<comment type="cofactor">
    <cofactor evidence="14">
        <name>Fe(2+)</name>
        <dbReference type="ChEBI" id="CHEBI:29033"/>
    </cofactor>
    <text evidence="14">Binds 1 Fe(2+) ion per subunit.</text>
</comment>
<dbReference type="PANTHER" id="PTHR16557">
    <property type="entry name" value="ALKYLATED DNA REPAIR PROTEIN ALKB-RELATED"/>
    <property type="match status" value="1"/>
</dbReference>
<evidence type="ECO:0000256" key="2">
    <source>
        <dbReference type="ARBA" id="ARBA00004496"/>
    </source>
</evidence>
<evidence type="ECO:0000256" key="10">
    <source>
        <dbReference type="ARBA" id="ARBA00023204"/>
    </source>
</evidence>
<keyword evidence="9 14" id="KW-0408">Iron</keyword>
<dbReference type="EMBL" id="JAQIZT010000003">
    <property type="protein sequence ID" value="KAJ7003296.1"/>
    <property type="molecule type" value="Genomic_DNA"/>
</dbReference>
<dbReference type="GO" id="GO:0035516">
    <property type="term" value="F:broad specificity oxidative DNA demethylase activity"/>
    <property type="evidence" value="ECO:0007669"/>
    <property type="project" value="TreeGrafter"/>
</dbReference>
<accession>A0AAD6R6W8</accession>
<evidence type="ECO:0000256" key="6">
    <source>
        <dbReference type="ARBA" id="ARBA00022763"/>
    </source>
</evidence>
<evidence type="ECO:0000313" key="18">
    <source>
        <dbReference type="Proteomes" id="UP001164929"/>
    </source>
</evidence>
<feature type="region of interest" description="Disordered" evidence="15">
    <location>
        <begin position="1"/>
        <end position="177"/>
    </location>
</feature>
<dbReference type="FunFam" id="2.60.120.590:FF:000013">
    <property type="entry name" value="2-oxoglutarate-dependent dioxygenase family protein"/>
    <property type="match status" value="1"/>
</dbReference>
<keyword evidence="11" id="KW-0539">Nucleus</keyword>
<evidence type="ECO:0000256" key="9">
    <source>
        <dbReference type="ARBA" id="ARBA00023004"/>
    </source>
</evidence>
<dbReference type="GO" id="GO:0006281">
    <property type="term" value="P:DNA repair"/>
    <property type="evidence" value="ECO:0007669"/>
    <property type="project" value="UniProtKB-KW"/>
</dbReference>
<dbReference type="InterPro" id="IPR004574">
    <property type="entry name" value="Alkb"/>
</dbReference>
<dbReference type="GO" id="GO:0141131">
    <property type="term" value="F:DNA N6-methyladenine demethylase activity"/>
    <property type="evidence" value="ECO:0007669"/>
    <property type="project" value="UniProtKB-EC"/>
</dbReference>
<feature type="compositionally biased region" description="Low complexity" evidence="15">
    <location>
        <begin position="44"/>
        <end position="53"/>
    </location>
</feature>
<evidence type="ECO:0000256" key="15">
    <source>
        <dbReference type="SAM" id="MobiDB-lite"/>
    </source>
</evidence>
<name>A0AAD6R6W8_9ROSI</name>
<feature type="region of interest" description="Disordered" evidence="15">
    <location>
        <begin position="284"/>
        <end position="365"/>
    </location>
</feature>
<comment type="catalytic activity">
    <reaction evidence="12">
        <text>an N(6)-methyl-2'-deoxyadenosine in DNA + 2-oxoglutarate + O2 = a 2'-deoxyadenosine in DNA + formaldehyde + succinate + CO2</text>
        <dbReference type="Rhea" id="RHEA:49524"/>
        <dbReference type="Rhea" id="RHEA-COMP:12418"/>
        <dbReference type="Rhea" id="RHEA-COMP:12419"/>
        <dbReference type="ChEBI" id="CHEBI:15379"/>
        <dbReference type="ChEBI" id="CHEBI:16526"/>
        <dbReference type="ChEBI" id="CHEBI:16810"/>
        <dbReference type="ChEBI" id="CHEBI:16842"/>
        <dbReference type="ChEBI" id="CHEBI:30031"/>
        <dbReference type="ChEBI" id="CHEBI:90615"/>
        <dbReference type="ChEBI" id="CHEBI:90616"/>
        <dbReference type="EC" id="1.14.11.51"/>
    </reaction>
    <physiologicalReaction direction="left-to-right" evidence="12">
        <dbReference type="Rhea" id="RHEA:49525"/>
    </physiologicalReaction>
</comment>
<feature type="compositionally biased region" description="Low complexity" evidence="15">
    <location>
        <begin position="328"/>
        <end position="337"/>
    </location>
</feature>
<evidence type="ECO:0000256" key="12">
    <source>
        <dbReference type="ARBA" id="ARBA00052047"/>
    </source>
</evidence>
<evidence type="ECO:0000256" key="14">
    <source>
        <dbReference type="PIRSR" id="PIRSR604574-2"/>
    </source>
</evidence>
<dbReference type="Proteomes" id="UP001164929">
    <property type="component" value="Chromosome 3"/>
</dbReference>
<feature type="region of interest" description="Disordered" evidence="15">
    <location>
        <begin position="386"/>
        <end position="422"/>
    </location>
</feature>
<keyword evidence="7" id="KW-0223">Dioxygenase</keyword>
<evidence type="ECO:0000256" key="7">
    <source>
        <dbReference type="ARBA" id="ARBA00022964"/>
    </source>
</evidence>
<dbReference type="GO" id="GO:0005737">
    <property type="term" value="C:cytoplasm"/>
    <property type="evidence" value="ECO:0007669"/>
    <property type="project" value="UniProtKB-SubCell"/>
</dbReference>
<gene>
    <name evidence="17" type="ORF">NC653_008512</name>
</gene>
<evidence type="ECO:0000256" key="13">
    <source>
        <dbReference type="ARBA" id="ARBA00066586"/>
    </source>
</evidence>
<keyword evidence="4" id="KW-0963">Cytoplasm</keyword>
<feature type="region of interest" description="Disordered" evidence="15">
    <location>
        <begin position="644"/>
        <end position="664"/>
    </location>
</feature>
<dbReference type="PANTHER" id="PTHR16557:SF2">
    <property type="entry name" value="NUCLEIC ACID DIOXYGENASE ALKBH1"/>
    <property type="match status" value="1"/>
</dbReference>
<dbReference type="AlphaFoldDB" id="A0AAD6R6W8"/>
<evidence type="ECO:0000256" key="1">
    <source>
        <dbReference type="ARBA" id="ARBA00004123"/>
    </source>
</evidence>
<protein>
    <recommendedName>
        <fullName evidence="13">DNA N(6)-methyladenine demethylase</fullName>
        <ecNumber evidence="13">1.14.11.51</ecNumber>
    </recommendedName>
</protein>
<keyword evidence="18" id="KW-1185">Reference proteome</keyword>
<dbReference type="PROSITE" id="PS51471">
    <property type="entry name" value="FE2OG_OXY"/>
    <property type="match status" value="1"/>
</dbReference>